<gene>
    <name evidence="3" type="ORF">MSAN_02291700</name>
</gene>
<feature type="region of interest" description="Disordered" evidence="1">
    <location>
        <begin position="1"/>
        <end position="24"/>
    </location>
</feature>
<dbReference type="AlphaFoldDB" id="A0A8H7CGK7"/>
<dbReference type="InterPro" id="IPR032675">
    <property type="entry name" value="LRR_dom_sf"/>
</dbReference>
<evidence type="ECO:0000256" key="1">
    <source>
        <dbReference type="SAM" id="MobiDB-lite"/>
    </source>
</evidence>
<dbReference type="EMBL" id="JACAZH010000036">
    <property type="protein sequence ID" value="KAF7336595.1"/>
    <property type="molecule type" value="Genomic_DNA"/>
</dbReference>
<feature type="domain" description="F-box" evidence="2">
    <location>
        <begin position="68"/>
        <end position="115"/>
    </location>
</feature>
<dbReference type="SUPFAM" id="SSF52047">
    <property type="entry name" value="RNI-like"/>
    <property type="match status" value="1"/>
</dbReference>
<reference evidence="3" key="1">
    <citation type="submission" date="2020-05" db="EMBL/GenBank/DDBJ databases">
        <title>Mycena genomes resolve the evolution of fungal bioluminescence.</title>
        <authorList>
            <person name="Tsai I.J."/>
        </authorList>
    </citation>
    <scope>NUCLEOTIDE SEQUENCE</scope>
    <source>
        <strain evidence="3">160909Yilan</strain>
    </source>
</reference>
<dbReference type="PROSITE" id="PS50181">
    <property type="entry name" value="FBOX"/>
    <property type="match status" value="1"/>
</dbReference>
<dbReference type="InterPro" id="IPR001810">
    <property type="entry name" value="F-box_dom"/>
</dbReference>
<sequence length="414" mass="45938">MSRRRRSPKPFGAGKTRAAETSSGGAVITRRLGRALPRCHIRDRDRSRLSSTTRTFTVLTRRAAAASKSILGRLPNEILTEVMWDLLPQDLLALCNTSRLLRELATPLLYRWARLSTGFQADRFVRRLKRPSAASLGHHVRELSVEATVKLSPKLVDSLTSVVSRFARLQRLELSAHRSVAWSDLLREASFPQLTASRCGLQHGSLPLLPPFLNRHSATLRELTLLAVDIDADRLDQPVSLPNLLDLTGPCAMMHAFGPSKSIREVFSYGAGPEPAQLLQHLAEITSSSLTTLMLACRWDSPTPVTMLQSVATHLPHLRIFRFTGRHHDGAGRISPEAAREAATWLERCSALATLELRSEPFPPDTVADAHLTHDHETVRLWGASCKSLSEISLHGQRWKSADGRWCVEQLGPS</sequence>
<proteinExistence type="predicted"/>
<dbReference type="Gene3D" id="3.80.10.10">
    <property type="entry name" value="Ribonuclease Inhibitor"/>
    <property type="match status" value="1"/>
</dbReference>
<evidence type="ECO:0000313" key="4">
    <source>
        <dbReference type="Proteomes" id="UP000623467"/>
    </source>
</evidence>
<comment type="caution">
    <text evidence="3">The sequence shown here is derived from an EMBL/GenBank/DDBJ whole genome shotgun (WGS) entry which is preliminary data.</text>
</comment>
<dbReference type="SUPFAM" id="SSF81383">
    <property type="entry name" value="F-box domain"/>
    <property type="match status" value="1"/>
</dbReference>
<dbReference type="Proteomes" id="UP000623467">
    <property type="component" value="Unassembled WGS sequence"/>
</dbReference>
<keyword evidence="4" id="KW-1185">Reference proteome</keyword>
<dbReference type="InterPro" id="IPR036047">
    <property type="entry name" value="F-box-like_dom_sf"/>
</dbReference>
<evidence type="ECO:0000313" key="3">
    <source>
        <dbReference type="EMBL" id="KAF7336595.1"/>
    </source>
</evidence>
<organism evidence="3 4">
    <name type="scientific">Mycena sanguinolenta</name>
    <dbReference type="NCBI Taxonomy" id="230812"/>
    <lineage>
        <taxon>Eukaryota</taxon>
        <taxon>Fungi</taxon>
        <taxon>Dikarya</taxon>
        <taxon>Basidiomycota</taxon>
        <taxon>Agaricomycotina</taxon>
        <taxon>Agaricomycetes</taxon>
        <taxon>Agaricomycetidae</taxon>
        <taxon>Agaricales</taxon>
        <taxon>Marasmiineae</taxon>
        <taxon>Mycenaceae</taxon>
        <taxon>Mycena</taxon>
    </lineage>
</organism>
<name>A0A8H7CGK7_9AGAR</name>
<accession>A0A8H7CGK7</accession>
<protein>
    <recommendedName>
        <fullName evidence="2">F-box domain-containing protein</fullName>
    </recommendedName>
</protein>
<evidence type="ECO:0000259" key="2">
    <source>
        <dbReference type="PROSITE" id="PS50181"/>
    </source>
</evidence>